<dbReference type="AlphaFoldDB" id="A0AAN9K153"/>
<dbReference type="PANTHER" id="PTHR48045">
    <property type="entry name" value="UDP-GLYCOSYLTRANSFERASE 72B1"/>
    <property type="match status" value="1"/>
</dbReference>
<dbReference type="PANTHER" id="PTHR48045:SF26">
    <property type="entry name" value="UDP-GLYCOSYLTRANSFERASE 74E2-LIKE"/>
    <property type="match status" value="1"/>
</dbReference>
<keyword evidence="3" id="KW-0328">Glycosyltransferase</keyword>
<dbReference type="Gene3D" id="3.40.50.2000">
    <property type="entry name" value="Glycogen Phosphorylase B"/>
    <property type="match status" value="2"/>
</dbReference>
<dbReference type="InterPro" id="IPR002213">
    <property type="entry name" value="UDP_glucos_trans"/>
</dbReference>
<evidence type="ECO:0008006" key="6">
    <source>
        <dbReference type="Google" id="ProtNLM"/>
    </source>
</evidence>
<organism evidence="4 5">
    <name type="scientific">Canavalia gladiata</name>
    <name type="common">Sword bean</name>
    <name type="synonym">Dolichos gladiatus</name>
    <dbReference type="NCBI Taxonomy" id="3824"/>
    <lineage>
        <taxon>Eukaryota</taxon>
        <taxon>Viridiplantae</taxon>
        <taxon>Streptophyta</taxon>
        <taxon>Embryophyta</taxon>
        <taxon>Tracheophyta</taxon>
        <taxon>Spermatophyta</taxon>
        <taxon>Magnoliopsida</taxon>
        <taxon>eudicotyledons</taxon>
        <taxon>Gunneridae</taxon>
        <taxon>Pentapetalae</taxon>
        <taxon>rosids</taxon>
        <taxon>fabids</taxon>
        <taxon>Fabales</taxon>
        <taxon>Fabaceae</taxon>
        <taxon>Papilionoideae</taxon>
        <taxon>50 kb inversion clade</taxon>
        <taxon>NPAAA clade</taxon>
        <taxon>indigoferoid/millettioid clade</taxon>
        <taxon>Phaseoleae</taxon>
        <taxon>Canavalia</taxon>
    </lineage>
</organism>
<sequence>MVGWAPQEEVVAHKGVGGFLTHSGWNSTLESIVAGVPMICLPCFGDQYVNNKLVSEVWKLGLDMKDLVCDRNLVEKMVNDLMTHRREEFLNSAQTMAKLANQSVSPGGSSYSNLDRLIQYIKSWPINYLVLGY</sequence>
<dbReference type="InterPro" id="IPR035595">
    <property type="entry name" value="UDP_glycos_trans_CS"/>
</dbReference>
<dbReference type="Proteomes" id="UP001367508">
    <property type="component" value="Unassembled WGS sequence"/>
</dbReference>
<gene>
    <name evidence="4" type="ORF">VNO77_40176</name>
</gene>
<name>A0AAN9K153_CANGL</name>
<evidence type="ECO:0000313" key="5">
    <source>
        <dbReference type="Proteomes" id="UP001367508"/>
    </source>
</evidence>
<protein>
    <recommendedName>
        <fullName evidence="6">UDP-glycosyltransferases domain-containing protein</fullName>
    </recommendedName>
</protein>
<accession>A0AAN9K153</accession>
<dbReference type="EMBL" id="JAYMYQ010000010">
    <property type="protein sequence ID" value="KAK7307269.1"/>
    <property type="molecule type" value="Genomic_DNA"/>
</dbReference>
<reference evidence="4 5" key="1">
    <citation type="submission" date="2024-01" db="EMBL/GenBank/DDBJ databases">
        <title>The genomes of 5 underutilized Papilionoideae crops provide insights into root nodulation and disease resistanc.</title>
        <authorList>
            <person name="Jiang F."/>
        </authorList>
    </citation>
    <scope>NUCLEOTIDE SEQUENCE [LARGE SCALE GENOMIC DNA]</scope>
    <source>
        <strain evidence="4">LVBAO_FW01</strain>
        <tissue evidence="4">Leaves</tissue>
    </source>
</reference>
<evidence type="ECO:0000256" key="1">
    <source>
        <dbReference type="ARBA" id="ARBA00009995"/>
    </source>
</evidence>
<comment type="caution">
    <text evidence="4">The sequence shown here is derived from an EMBL/GenBank/DDBJ whole genome shotgun (WGS) entry which is preliminary data.</text>
</comment>
<evidence type="ECO:0000256" key="2">
    <source>
        <dbReference type="ARBA" id="ARBA00022679"/>
    </source>
</evidence>
<keyword evidence="5" id="KW-1185">Reference proteome</keyword>
<proteinExistence type="inferred from homology"/>
<dbReference type="SUPFAM" id="SSF53756">
    <property type="entry name" value="UDP-Glycosyltransferase/glycogen phosphorylase"/>
    <property type="match status" value="1"/>
</dbReference>
<evidence type="ECO:0000256" key="3">
    <source>
        <dbReference type="RuleBase" id="RU003718"/>
    </source>
</evidence>
<dbReference type="GO" id="GO:0008194">
    <property type="term" value="F:UDP-glycosyltransferase activity"/>
    <property type="evidence" value="ECO:0007669"/>
    <property type="project" value="InterPro"/>
</dbReference>
<dbReference type="PROSITE" id="PS00375">
    <property type="entry name" value="UDPGT"/>
    <property type="match status" value="1"/>
</dbReference>
<dbReference type="Pfam" id="PF00201">
    <property type="entry name" value="UDPGT"/>
    <property type="match status" value="1"/>
</dbReference>
<comment type="similarity">
    <text evidence="1 3">Belongs to the UDP-glycosyltransferase family.</text>
</comment>
<dbReference type="CDD" id="cd03784">
    <property type="entry name" value="GT1_Gtf-like"/>
    <property type="match status" value="1"/>
</dbReference>
<keyword evidence="2 3" id="KW-0808">Transferase</keyword>
<evidence type="ECO:0000313" key="4">
    <source>
        <dbReference type="EMBL" id="KAK7307269.1"/>
    </source>
</evidence>